<gene>
    <name evidence="2" type="ORF">LJ752_04490</name>
</gene>
<evidence type="ECO:0000313" key="2">
    <source>
        <dbReference type="EMBL" id="MCC3265307.1"/>
    </source>
</evidence>
<dbReference type="NCBIfam" id="TIGR02677">
    <property type="entry name" value="TIGR02677 family protein"/>
    <property type="match status" value="1"/>
</dbReference>
<organism evidence="2 3">
    <name type="scientific">Arthrobacter gengyunqii</name>
    <dbReference type="NCBI Taxonomy" id="2886940"/>
    <lineage>
        <taxon>Bacteria</taxon>
        <taxon>Bacillati</taxon>
        <taxon>Actinomycetota</taxon>
        <taxon>Actinomycetes</taxon>
        <taxon>Micrococcales</taxon>
        <taxon>Micrococcaceae</taxon>
        <taxon>Arthrobacter</taxon>
    </lineage>
</organism>
<feature type="region of interest" description="Disordered" evidence="1">
    <location>
        <begin position="244"/>
        <end position="264"/>
    </location>
</feature>
<sequence>MDAGTTEAEADAAPGRRDLYRYVTADNAEEYIAIMRLFSSTLLADMSAGEAHSALERSGAQISVDDLESRCRQLEQWGNLVRSVRDARAATVAEWVRSRSRYQVSKLGGRVARQVDEVISASDGAREVARELLGATVETLQRITDHLDGPRPPDADALAGNVTTVFQNQRFFAESATDFYAFVQSRISRYDLGGPEYAGFKEMLMSYVDLISADVARHAPAIATLLEALEPRLPALLDALDSLPSVPGTNGTPTERSPGRNAEDWDELTAWYTGRRGRSGPEQLRGAADQALAQLIANAKRMLAAAGTGVSRRADLLRLARWFDTADTDTAHRIFNAAFGAYPSRHLLRGPDEDSGRDGATTSWWDAEPVDVPLSLRERGDRAARGRTSRVLDPSLERELLITVAQEEAERQAAAAAELTASGNLDGAHLSPAARDLLLDRLGALLAVEQDLEVAAIHTDTNLGLALTAIPAKGRSTVIHSDDGTLTVHDLLLRVHPADVTVTLDDDEGKMTGTGP</sequence>
<comment type="caution">
    <text evidence="2">The sequence shown here is derived from an EMBL/GenBank/DDBJ whole genome shotgun (WGS) entry which is preliminary data.</text>
</comment>
<keyword evidence="3" id="KW-1185">Reference proteome</keyword>
<evidence type="ECO:0000256" key="1">
    <source>
        <dbReference type="SAM" id="MobiDB-lite"/>
    </source>
</evidence>
<dbReference type="InterPro" id="IPR013493">
    <property type="entry name" value="CHP02677"/>
</dbReference>
<dbReference type="Pfam" id="PF09660">
    <property type="entry name" value="DUF2397"/>
    <property type="match status" value="1"/>
</dbReference>
<proteinExistence type="predicted"/>
<reference evidence="2" key="1">
    <citation type="submission" date="2021-10" db="EMBL/GenBank/DDBJ databases">
        <title>Novel species in genus Arthrobacter.</title>
        <authorList>
            <person name="Liu Y."/>
        </authorList>
    </citation>
    <scope>NUCLEOTIDE SEQUENCE</scope>
    <source>
        <strain evidence="2">Zg-Y786</strain>
    </source>
</reference>
<evidence type="ECO:0000313" key="3">
    <source>
        <dbReference type="Proteomes" id="UP001139168"/>
    </source>
</evidence>
<accession>A0ABS8GH24</accession>
<protein>
    <submittedName>
        <fullName evidence="2">TIGR02677 family protein</fullName>
    </submittedName>
</protein>
<dbReference type="Proteomes" id="UP001139168">
    <property type="component" value="Unassembled WGS sequence"/>
</dbReference>
<dbReference type="EMBL" id="JAJFZQ010000003">
    <property type="protein sequence ID" value="MCC3265307.1"/>
    <property type="molecule type" value="Genomic_DNA"/>
</dbReference>
<name>A0ABS8GH24_9MICC</name>